<keyword evidence="2" id="KW-1185">Reference proteome</keyword>
<protein>
    <recommendedName>
        <fullName evidence="3">LGFP repeat-containing protein</fullName>
    </recommendedName>
</protein>
<evidence type="ECO:0000313" key="2">
    <source>
        <dbReference type="Proteomes" id="UP000648352"/>
    </source>
</evidence>
<name>A0ABR8S193_9MICO</name>
<dbReference type="Pfam" id="PF08310">
    <property type="entry name" value="LGFP"/>
    <property type="match status" value="4"/>
</dbReference>
<dbReference type="EMBL" id="JACSQP010000003">
    <property type="protein sequence ID" value="MBD7957230.1"/>
    <property type="molecule type" value="Genomic_DNA"/>
</dbReference>
<dbReference type="Proteomes" id="UP000648352">
    <property type="component" value="Unassembled WGS sequence"/>
</dbReference>
<evidence type="ECO:0008006" key="3">
    <source>
        <dbReference type="Google" id="ProtNLM"/>
    </source>
</evidence>
<accession>A0ABR8S193</accession>
<sequence>MVKTADLTKFQPGNIISDAVFYNPNTMTEAQIQSFLNGKVPTCRSGYVCLKSKTDITRSIPADAMCNAYAGGGVESSARIIHKVAQACGINPQALLVMLEKEQSLVSDTWPYDSQYRIAMGQGCPDTAACDSRYFGFFNQVHGAAWQLKRYANPPGTSNYFTWYAPGKTWNVRYHPNVSCGSSPVYVANKATAALYYYTPYQPNAAALRAGYGEGDGCSSYGNRNFYQLFTDWFGTPVYAVEGAIATYWQAQGADEGWVGSATAAMRSWPSLGWSQRFAGADLYFAVNGTQVFPTIGGTRDEYRLVGEAASGLGWPAGGVYAAAGGWYQDFRGGRVYVRPSDGRGFAVASPINEVYEAAGNIGGTLGWPSNRAYRYQDGSRQDFDGGSIFQGPTATVALDAALTSAYVGAGGPSQLGWPVSVGTTAAGQHIALEQALLLRSGGVTLTVRGAIHDAYAAAGGITGALGAPTGAEKSEGTARVQTFQGGTIYSTSAGTYAVTALAAALESGGGTAVLGYPTGPQRGAGASLSQDFGRTTLTTGRGGAFTVAGAIGNSYRAMGAAGSYLGAATGPETTVNGGFVQEFEGGRIVCSTKATVAVPSAVATAHDAAGGPTGRLGWPTTAASATLAGGWKQSYVGGDIFVAPDGRTGAAVVGVTLRTYLNAGGPSALGFPLAAEVESTPGWSQVFEKSVVFVPRGAPASVVSGAVYDTFTAAGGVEFLGFSLGPIARTGTGVRYQPFTQATMYITSSGAFYTRGYLRTFYDSLGASGGVLGVPKGNEYATAGGFRQDFNGGSLFVSGTGAFVARGALGAEYLRRGGETGPLGWPLGNETSGAGFWQQRFQNGILVLRANGTYEVR</sequence>
<proteinExistence type="predicted"/>
<dbReference type="InterPro" id="IPR013207">
    <property type="entry name" value="LGFP"/>
</dbReference>
<comment type="caution">
    <text evidence="1">The sequence shown here is derived from an EMBL/GenBank/DDBJ whole genome shotgun (WGS) entry which is preliminary data.</text>
</comment>
<organism evidence="1 2">
    <name type="scientific">Microbacterium pullorum</name>
    <dbReference type="NCBI Taxonomy" id="2762236"/>
    <lineage>
        <taxon>Bacteria</taxon>
        <taxon>Bacillati</taxon>
        <taxon>Actinomycetota</taxon>
        <taxon>Actinomycetes</taxon>
        <taxon>Micrococcales</taxon>
        <taxon>Microbacteriaceae</taxon>
        <taxon>Microbacterium</taxon>
    </lineage>
</organism>
<reference evidence="1 2" key="1">
    <citation type="submission" date="2020-08" db="EMBL/GenBank/DDBJ databases">
        <title>A Genomic Blueprint of the Chicken Gut Microbiome.</title>
        <authorList>
            <person name="Gilroy R."/>
            <person name="Ravi A."/>
            <person name="Getino M."/>
            <person name="Pursley I."/>
            <person name="Horton D.L."/>
            <person name="Alikhan N.-F."/>
            <person name="Baker D."/>
            <person name="Gharbi K."/>
            <person name="Hall N."/>
            <person name="Watson M."/>
            <person name="Adriaenssens E.M."/>
            <person name="Foster-Nyarko E."/>
            <person name="Jarju S."/>
            <person name="Secka A."/>
            <person name="Antonio M."/>
            <person name="Oren A."/>
            <person name="Chaudhuri R."/>
            <person name="La Ragione R.M."/>
            <person name="Hildebrand F."/>
            <person name="Pallen M.J."/>
        </authorList>
    </citation>
    <scope>NUCLEOTIDE SEQUENCE [LARGE SCALE GENOMIC DNA]</scope>
    <source>
        <strain evidence="1 2">Sa4CUA7</strain>
    </source>
</reference>
<evidence type="ECO:0000313" key="1">
    <source>
        <dbReference type="EMBL" id="MBD7957230.1"/>
    </source>
</evidence>
<gene>
    <name evidence="1" type="ORF">H9651_06240</name>
</gene>